<evidence type="ECO:0000313" key="2">
    <source>
        <dbReference type="Proteomes" id="UP000712281"/>
    </source>
</evidence>
<organism evidence="1 2">
    <name type="scientific">Brassica cretica</name>
    <name type="common">Mustard</name>
    <dbReference type="NCBI Taxonomy" id="69181"/>
    <lineage>
        <taxon>Eukaryota</taxon>
        <taxon>Viridiplantae</taxon>
        <taxon>Streptophyta</taxon>
        <taxon>Embryophyta</taxon>
        <taxon>Tracheophyta</taxon>
        <taxon>Spermatophyta</taxon>
        <taxon>Magnoliopsida</taxon>
        <taxon>eudicotyledons</taxon>
        <taxon>Gunneridae</taxon>
        <taxon>Pentapetalae</taxon>
        <taxon>rosids</taxon>
        <taxon>malvids</taxon>
        <taxon>Brassicales</taxon>
        <taxon>Brassicaceae</taxon>
        <taxon>Brassiceae</taxon>
        <taxon>Brassica</taxon>
    </lineage>
</organism>
<name>A0A8S9HPV6_BRACR</name>
<accession>A0A8S9HPV6</accession>
<protein>
    <submittedName>
        <fullName evidence="1">Uncharacterized protein</fullName>
    </submittedName>
</protein>
<dbReference type="AlphaFoldDB" id="A0A8S9HPV6"/>
<dbReference type="EMBL" id="QGKW02001940">
    <property type="protein sequence ID" value="KAF2557208.1"/>
    <property type="molecule type" value="Genomic_DNA"/>
</dbReference>
<proteinExistence type="predicted"/>
<gene>
    <name evidence="1" type="ORF">F2Q68_00014669</name>
</gene>
<sequence length="194" mass="21827">MKTSRWRLNDENLGQMNVDGVLLVSGRLEGVNPPDHLGVSASKDVLDVFLMDGMISLLPKKSLVRAKLKRINGWKMNEDRTGLAGCVSLSRSMVFSRRFEGVSELPGNLLYGQEDPPDPLGVGAYKDVLDVFWMNGMISLLPKKSLVRAKLKRWFSFEQIRYDHASTLDMVLVALFELMVLQYFHSLVSDHPCG</sequence>
<dbReference type="Proteomes" id="UP000712281">
    <property type="component" value="Unassembled WGS sequence"/>
</dbReference>
<evidence type="ECO:0000313" key="1">
    <source>
        <dbReference type="EMBL" id="KAF2557208.1"/>
    </source>
</evidence>
<reference evidence="1" key="1">
    <citation type="submission" date="2019-12" db="EMBL/GenBank/DDBJ databases">
        <title>Genome sequencing and annotation of Brassica cretica.</title>
        <authorList>
            <person name="Studholme D.J."/>
            <person name="Sarris P.F."/>
        </authorList>
    </citation>
    <scope>NUCLEOTIDE SEQUENCE</scope>
    <source>
        <strain evidence="1">PFS-001/15</strain>
        <tissue evidence="1">Leaf</tissue>
    </source>
</reference>
<comment type="caution">
    <text evidence="1">The sequence shown here is derived from an EMBL/GenBank/DDBJ whole genome shotgun (WGS) entry which is preliminary data.</text>
</comment>